<sequence length="222" mass="26127">MSTNKIGSHLESLRIERKLSLRKAAEKSRLSHGYIRDVELGEKRCNGEGTEIIPRPQTLRKFAEAYDADFNELMRIAGHVDDPQHSPNKPNCIIEISLDDVLYVHVDENNQVQVHLLEQVYYEIMHLHEYMLLEERLENSDFIRVNVGTYVNLRRVYSYDEKNNRIFFDQRKAGKFVEIAWLRAKLLKMLIENAVARNNENSIEYKIETNQSRSLFIRSTED</sequence>
<name>A0ABS3WBW1_9BACL</name>
<comment type="caution">
    <text evidence="2">The sequence shown here is derived from an EMBL/GenBank/DDBJ whole genome shotgun (WGS) entry which is preliminary data.</text>
</comment>
<evidence type="ECO:0000259" key="1">
    <source>
        <dbReference type="PROSITE" id="PS50943"/>
    </source>
</evidence>
<dbReference type="Pfam" id="PF04397">
    <property type="entry name" value="LytTR"/>
    <property type="match status" value="1"/>
</dbReference>
<dbReference type="Gene3D" id="2.40.50.1020">
    <property type="entry name" value="LytTr DNA-binding domain"/>
    <property type="match status" value="1"/>
</dbReference>
<dbReference type="InterPro" id="IPR001387">
    <property type="entry name" value="Cro/C1-type_HTH"/>
</dbReference>
<dbReference type="RefSeq" id="WP_208848633.1">
    <property type="nucleotide sequence ID" value="NZ_JAGGDJ010000012.1"/>
</dbReference>
<dbReference type="InterPro" id="IPR010982">
    <property type="entry name" value="Lambda_DNA-bd_dom_sf"/>
</dbReference>
<keyword evidence="3" id="KW-1185">Reference proteome</keyword>
<gene>
    <name evidence="2" type="ORF">I8J29_16485</name>
</gene>
<evidence type="ECO:0000313" key="3">
    <source>
        <dbReference type="Proteomes" id="UP000670947"/>
    </source>
</evidence>
<feature type="domain" description="HTH cro/C1-type" evidence="1">
    <location>
        <begin position="10"/>
        <end position="73"/>
    </location>
</feature>
<reference evidence="2 3" key="1">
    <citation type="submission" date="2021-03" db="EMBL/GenBank/DDBJ databases">
        <title>Paenibacillus artemisicola MWE-103 whole genome sequence.</title>
        <authorList>
            <person name="Ham Y.J."/>
        </authorList>
    </citation>
    <scope>NUCLEOTIDE SEQUENCE [LARGE SCALE GENOMIC DNA]</scope>
    <source>
        <strain evidence="2 3">MWE-103</strain>
    </source>
</reference>
<dbReference type="Proteomes" id="UP000670947">
    <property type="component" value="Unassembled WGS sequence"/>
</dbReference>
<accession>A0ABS3WBW1</accession>
<dbReference type="SUPFAM" id="SSF47413">
    <property type="entry name" value="lambda repressor-like DNA-binding domains"/>
    <property type="match status" value="1"/>
</dbReference>
<proteinExistence type="predicted"/>
<dbReference type="PROSITE" id="PS50943">
    <property type="entry name" value="HTH_CROC1"/>
    <property type="match status" value="1"/>
</dbReference>
<dbReference type="EMBL" id="JAGGDJ010000012">
    <property type="protein sequence ID" value="MBO7745807.1"/>
    <property type="molecule type" value="Genomic_DNA"/>
</dbReference>
<evidence type="ECO:0000313" key="2">
    <source>
        <dbReference type="EMBL" id="MBO7745807.1"/>
    </source>
</evidence>
<dbReference type="Pfam" id="PF13560">
    <property type="entry name" value="HTH_31"/>
    <property type="match status" value="1"/>
</dbReference>
<dbReference type="Gene3D" id="1.10.260.40">
    <property type="entry name" value="lambda repressor-like DNA-binding domains"/>
    <property type="match status" value="1"/>
</dbReference>
<organism evidence="2 3">
    <name type="scientific">Paenibacillus artemisiicola</name>
    <dbReference type="NCBI Taxonomy" id="1172618"/>
    <lineage>
        <taxon>Bacteria</taxon>
        <taxon>Bacillati</taxon>
        <taxon>Bacillota</taxon>
        <taxon>Bacilli</taxon>
        <taxon>Bacillales</taxon>
        <taxon>Paenibacillaceae</taxon>
        <taxon>Paenibacillus</taxon>
    </lineage>
</organism>
<dbReference type="SMART" id="SM00530">
    <property type="entry name" value="HTH_XRE"/>
    <property type="match status" value="1"/>
</dbReference>
<dbReference type="SMART" id="SM00850">
    <property type="entry name" value="LytTR"/>
    <property type="match status" value="1"/>
</dbReference>
<protein>
    <submittedName>
        <fullName evidence="2">Helix-turn-helix domain-containing protein</fullName>
    </submittedName>
</protein>
<dbReference type="InterPro" id="IPR007492">
    <property type="entry name" value="LytTR_DNA-bd_dom"/>
</dbReference>